<sequence>MIYPKFLDKGSSIGICAPSAGVGRKLESFDKSLAVLRDAGYDIIETANVRTDNVRSADGKTRGEEFNSLLENPDAEMILAASGGDYNIEMLPYIDVELLSNYPKWITGTSDPTNITYYVTTKLDIATMYGFNAGSFDWNELHEFQHNSLKFLRGDITKQHSFEYYDSNTDFSVSGNTLDGEVNWILSMPGIEEIFDKSSSPDSPKLIVEGRLIGGCIDCIAKLIGTPYDGTGEFVKKYPRKIWFMDNFAMSAFDLYLTMMQMKYCGYFEGTTAIVFGRTMFPDKSDEEYIAQLRQAIPDIPFIWNADIGHVEPCFTVINGAYGIVTCAQGKGVLEQALV</sequence>
<dbReference type="PIRSF" id="PIRSF028757">
    <property type="entry name" value="LD-carboxypeptidase"/>
    <property type="match status" value="1"/>
</dbReference>
<feature type="domain" description="LD-carboxypeptidase N-terminal" evidence="3">
    <location>
        <begin position="13"/>
        <end position="130"/>
    </location>
</feature>
<dbReference type="Pfam" id="PF17676">
    <property type="entry name" value="Peptidase_S66C"/>
    <property type="match status" value="1"/>
</dbReference>
<evidence type="ECO:0000256" key="2">
    <source>
        <dbReference type="ARBA" id="ARBA00022801"/>
    </source>
</evidence>
<dbReference type="Gene3D" id="3.50.30.60">
    <property type="entry name" value="LD-carboxypeptidase A C-terminal domain-like"/>
    <property type="match status" value="1"/>
</dbReference>
<dbReference type="InterPro" id="IPR040921">
    <property type="entry name" value="Peptidase_S66C"/>
</dbReference>
<proteinExistence type="inferred from homology"/>
<evidence type="ECO:0000259" key="4">
    <source>
        <dbReference type="Pfam" id="PF17676"/>
    </source>
</evidence>
<dbReference type="PANTHER" id="PTHR30237:SF5">
    <property type="entry name" value="CARBOXYPEPTIDASE VC_A0337-RELATED"/>
    <property type="match status" value="1"/>
</dbReference>
<dbReference type="InterPro" id="IPR029062">
    <property type="entry name" value="Class_I_gatase-like"/>
</dbReference>
<reference evidence="5 6" key="1">
    <citation type="submission" date="2020-06" db="EMBL/GenBank/DDBJ databases">
        <title>Mogibacterium timidum strain W9173 genomic sequence.</title>
        <authorList>
            <person name="Wade W.G."/>
            <person name="Johnston C.D."/>
            <person name="Chen T."/>
            <person name="Dewhirst F.E."/>
        </authorList>
    </citation>
    <scope>NUCLEOTIDE SEQUENCE [LARGE SCALE GENOMIC DNA]</scope>
    <source>
        <strain evidence="5 6">W9173</strain>
    </source>
</reference>
<keyword evidence="5" id="KW-0121">Carboxypeptidase</keyword>
<keyword evidence="5" id="KW-0645">Protease</keyword>
<dbReference type="Proteomes" id="UP000526307">
    <property type="component" value="Unassembled WGS sequence"/>
</dbReference>
<accession>A0A7Y8VSD7</accession>
<dbReference type="Pfam" id="PF02016">
    <property type="entry name" value="Peptidase_S66"/>
    <property type="match status" value="1"/>
</dbReference>
<dbReference type="RefSeq" id="WP_178978717.1">
    <property type="nucleotide sequence ID" value="NZ_JABXYR010000002.1"/>
</dbReference>
<comment type="caution">
    <text evidence="5">The sequence shown here is derived from an EMBL/GenBank/DDBJ whole genome shotgun (WGS) entry which is preliminary data.</text>
</comment>
<dbReference type="SUPFAM" id="SSF52317">
    <property type="entry name" value="Class I glutamine amidotransferase-like"/>
    <property type="match status" value="1"/>
</dbReference>
<evidence type="ECO:0000256" key="1">
    <source>
        <dbReference type="ARBA" id="ARBA00010233"/>
    </source>
</evidence>
<dbReference type="Gene3D" id="3.40.50.10740">
    <property type="entry name" value="Class I glutamine amidotransferase-like"/>
    <property type="match status" value="1"/>
</dbReference>
<keyword evidence="2" id="KW-0378">Hydrolase</keyword>
<dbReference type="EMBL" id="JABXYR010000002">
    <property type="protein sequence ID" value="NWO23790.1"/>
    <property type="molecule type" value="Genomic_DNA"/>
</dbReference>
<dbReference type="PANTHER" id="PTHR30237">
    <property type="entry name" value="MURAMOYLTETRAPEPTIDE CARBOXYPEPTIDASE"/>
    <property type="match status" value="1"/>
</dbReference>
<organism evidence="5 6">
    <name type="scientific">Mogibacterium timidum</name>
    <dbReference type="NCBI Taxonomy" id="35519"/>
    <lineage>
        <taxon>Bacteria</taxon>
        <taxon>Bacillati</taxon>
        <taxon>Bacillota</taxon>
        <taxon>Clostridia</taxon>
        <taxon>Peptostreptococcales</taxon>
        <taxon>Anaerovoracaceae</taxon>
        <taxon>Mogibacterium</taxon>
    </lineage>
</organism>
<dbReference type="InterPro" id="IPR003507">
    <property type="entry name" value="S66_fam"/>
</dbReference>
<feature type="domain" description="LD-carboxypeptidase C-terminal" evidence="4">
    <location>
        <begin position="209"/>
        <end position="321"/>
    </location>
</feature>
<dbReference type="SUPFAM" id="SSF141986">
    <property type="entry name" value="LD-carboxypeptidase A C-terminal domain-like"/>
    <property type="match status" value="1"/>
</dbReference>
<evidence type="ECO:0000259" key="3">
    <source>
        <dbReference type="Pfam" id="PF02016"/>
    </source>
</evidence>
<dbReference type="GO" id="GO:0004180">
    <property type="term" value="F:carboxypeptidase activity"/>
    <property type="evidence" value="ECO:0007669"/>
    <property type="project" value="UniProtKB-KW"/>
</dbReference>
<keyword evidence="6" id="KW-1185">Reference proteome</keyword>
<evidence type="ECO:0000313" key="5">
    <source>
        <dbReference type="EMBL" id="NWO23790.1"/>
    </source>
</evidence>
<comment type="similarity">
    <text evidence="1">Belongs to the peptidase S66 family.</text>
</comment>
<dbReference type="InterPro" id="IPR027478">
    <property type="entry name" value="LdcA_N"/>
</dbReference>
<protein>
    <submittedName>
        <fullName evidence="5">LD-carboxypeptidase</fullName>
    </submittedName>
</protein>
<name>A0A7Y8VSD7_9FIRM</name>
<evidence type="ECO:0000313" key="6">
    <source>
        <dbReference type="Proteomes" id="UP000526307"/>
    </source>
</evidence>
<dbReference type="InterPro" id="IPR027461">
    <property type="entry name" value="Carboxypeptidase_A_C_sf"/>
</dbReference>
<gene>
    <name evidence="5" type="ORF">HW270_06895</name>
</gene>
<dbReference type="AlphaFoldDB" id="A0A7Y8VSD7"/>
<dbReference type="InterPro" id="IPR040449">
    <property type="entry name" value="Peptidase_S66_N"/>
</dbReference>